<feature type="domain" description="HTH cro/C1-type" evidence="2">
    <location>
        <begin position="137"/>
        <end position="193"/>
    </location>
</feature>
<protein>
    <submittedName>
        <fullName evidence="3">Helix-turn-helix transcriptional regulator</fullName>
    </submittedName>
</protein>
<feature type="region of interest" description="Disordered" evidence="1">
    <location>
        <begin position="101"/>
        <end position="126"/>
    </location>
</feature>
<evidence type="ECO:0000256" key="1">
    <source>
        <dbReference type="SAM" id="MobiDB-lite"/>
    </source>
</evidence>
<dbReference type="Gene3D" id="1.10.260.40">
    <property type="entry name" value="lambda repressor-like DNA-binding domains"/>
    <property type="match status" value="2"/>
</dbReference>
<dbReference type="InterPro" id="IPR001387">
    <property type="entry name" value="Cro/C1-type_HTH"/>
</dbReference>
<dbReference type="SUPFAM" id="SSF47413">
    <property type="entry name" value="lambda repressor-like DNA-binding domains"/>
    <property type="match status" value="2"/>
</dbReference>
<reference evidence="3" key="1">
    <citation type="submission" date="2024-05" db="EMBL/GenBank/DDBJ databases">
        <authorList>
            <person name="Kim S."/>
            <person name="Heo J."/>
            <person name="Choi H."/>
            <person name="Choi Y."/>
            <person name="Kwon S.-W."/>
            <person name="Kim Y."/>
        </authorList>
    </citation>
    <scope>NUCLEOTIDE SEQUENCE</scope>
    <source>
        <strain evidence="3">KACC 23698</strain>
    </source>
</reference>
<organism evidence="3">
    <name type="scientific">Alsobacter sp. KACC 23698</name>
    <dbReference type="NCBI Taxonomy" id="3149229"/>
    <lineage>
        <taxon>Bacteria</taxon>
        <taxon>Pseudomonadati</taxon>
        <taxon>Pseudomonadota</taxon>
        <taxon>Alphaproteobacteria</taxon>
        <taxon>Hyphomicrobiales</taxon>
        <taxon>Alsobacteraceae</taxon>
        <taxon>Alsobacter</taxon>
    </lineage>
</organism>
<dbReference type="AlphaFoldDB" id="A0AAU7JMZ3"/>
<dbReference type="RefSeq" id="WP_406858467.1">
    <property type="nucleotide sequence ID" value="NZ_CP157484.1"/>
</dbReference>
<feature type="region of interest" description="Disordered" evidence="1">
    <location>
        <begin position="1"/>
        <end position="21"/>
    </location>
</feature>
<gene>
    <name evidence="3" type="ORF">ABEG18_12905</name>
</gene>
<evidence type="ECO:0000259" key="2">
    <source>
        <dbReference type="SMART" id="SM00530"/>
    </source>
</evidence>
<dbReference type="EMBL" id="CP157484">
    <property type="protein sequence ID" value="XBO41613.1"/>
    <property type="molecule type" value="Genomic_DNA"/>
</dbReference>
<dbReference type="CDD" id="cd00093">
    <property type="entry name" value="HTH_XRE"/>
    <property type="match status" value="2"/>
</dbReference>
<dbReference type="InterPro" id="IPR010982">
    <property type="entry name" value="Lambda_DNA-bd_dom_sf"/>
</dbReference>
<sequence>MYASSQRITDDTAELRRQAGNWHKEQRERVGLTQREMATALAIKKWTFISQLETGACRVPSTRYEDWARILEMPVRDLALSLMPFYDPESYNLLFPGEPDADVEPEHKAPAPKPMPRNEEITDRKAEHRARKELGTWLADRRKLLKMTQVDLAAKLGIPEPIRVSLVENGHDRMPLGYTKAWAWALKISPHYLARALLRVNDPLIFDVIFPDEI</sequence>
<dbReference type="SMART" id="SM00530">
    <property type="entry name" value="HTH_XRE"/>
    <property type="match status" value="2"/>
</dbReference>
<feature type="compositionally biased region" description="Basic and acidic residues" evidence="1">
    <location>
        <begin position="116"/>
        <end position="126"/>
    </location>
</feature>
<proteinExistence type="predicted"/>
<feature type="compositionally biased region" description="Basic and acidic residues" evidence="1">
    <location>
        <begin position="8"/>
        <end position="21"/>
    </location>
</feature>
<evidence type="ECO:0000313" key="3">
    <source>
        <dbReference type="EMBL" id="XBO41613.1"/>
    </source>
</evidence>
<dbReference type="GO" id="GO:0003677">
    <property type="term" value="F:DNA binding"/>
    <property type="evidence" value="ECO:0007669"/>
    <property type="project" value="InterPro"/>
</dbReference>
<accession>A0AAU7JMZ3</accession>
<feature type="domain" description="HTH cro/C1-type" evidence="2">
    <location>
        <begin position="22"/>
        <end position="78"/>
    </location>
</feature>
<name>A0AAU7JMZ3_9HYPH</name>